<reference evidence="3 4" key="1">
    <citation type="submission" date="2018-11" db="EMBL/GenBank/DDBJ databases">
        <authorList>
            <consortium name="Pathogen Informatics"/>
        </authorList>
    </citation>
    <scope>NUCLEOTIDE SEQUENCE [LARGE SCALE GENOMIC DNA]</scope>
</reference>
<keyword evidence="4" id="KW-1185">Reference proteome</keyword>
<name>A0A183F7C6_HELPZ</name>
<reference evidence="5" key="2">
    <citation type="submission" date="2019-09" db="UniProtKB">
        <authorList>
            <consortium name="WormBaseParasite"/>
        </authorList>
    </citation>
    <scope>IDENTIFICATION</scope>
</reference>
<accession>A0A183F7C6</accession>
<dbReference type="WBParaSite" id="HPBE_0000206801-mRNA-1">
    <property type="protein sequence ID" value="HPBE_0000206801-mRNA-1"/>
    <property type="gene ID" value="HPBE_0000206801"/>
</dbReference>
<dbReference type="EMBL" id="UZAH01002741">
    <property type="protein sequence ID" value="VDO22911.1"/>
    <property type="molecule type" value="Genomic_DNA"/>
</dbReference>
<organism evidence="4 5">
    <name type="scientific">Heligmosomoides polygyrus</name>
    <name type="common">Parasitic roundworm</name>
    <dbReference type="NCBI Taxonomy" id="6339"/>
    <lineage>
        <taxon>Eukaryota</taxon>
        <taxon>Metazoa</taxon>
        <taxon>Ecdysozoa</taxon>
        <taxon>Nematoda</taxon>
        <taxon>Chromadorea</taxon>
        <taxon>Rhabditida</taxon>
        <taxon>Rhabditina</taxon>
        <taxon>Rhabditomorpha</taxon>
        <taxon>Strongyloidea</taxon>
        <taxon>Heligmosomidae</taxon>
        <taxon>Heligmosomoides</taxon>
    </lineage>
</organism>
<keyword evidence="2" id="KW-1133">Transmembrane helix</keyword>
<sequence>MATTDQQRIVGSETSSGISPSGQPFRKPEDVLDRLGELAIPSAIMFSPVTRYHPGARRSRLVTAIVSCSFVWGFGALSIMSSAFTSIDCGNCTDEMLTVVSEVRDAEAEQEVSSN</sequence>
<feature type="compositionally biased region" description="Polar residues" evidence="1">
    <location>
        <begin position="1"/>
        <end position="22"/>
    </location>
</feature>
<dbReference type="OrthoDB" id="5296287at2759"/>
<evidence type="ECO:0000313" key="5">
    <source>
        <dbReference type="WBParaSite" id="HPBE_0000206801-mRNA-1"/>
    </source>
</evidence>
<evidence type="ECO:0000313" key="3">
    <source>
        <dbReference type="EMBL" id="VDO22911.1"/>
    </source>
</evidence>
<evidence type="ECO:0000256" key="2">
    <source>
        <dbReference type="SAM" id="Phobius"/>
    </source>
</evidence>
<keyword evidence="2" id="KW-0812">Transmembrane</keyword>
<dbReference type="AlphaFoldDB" id="A0A183F7C6"/>
<keyword evidence="2" id="KW-0472">Membrane</keyword>
<evidence type="ECO:0000313" key="4">
    <source>
        <dbReference type="Proteomes" id="UP000050761"/>
    </source>
</evidence>
<gene>
    <name evidence="3" type="ORF">HPBE_LOCUS2069</name>
</gene>
<feature type="region of interest" description="Disordered" evidence="1">
    <location>
        <begin position="1"/>
        <end position="26"/>
    </location>
</feature>
<accession>A0A3P7TNM0</accession>
<dbReference type="Proteomes" id="UP000050761">
    <property type="component" value="Unassembled WGS sequence"/>
</dbReference>
<protein>
    <submittedName>
        <fullName evidence="5">Transmembrane protein</fullName>
    </submittedName>
</protein>
<feature type="transmembrane region" description="Helical" evidence="2">
    <location>
        <begin position="61"/>
        <end position="84"/>
    </location>
</feature>
<proteinExistence type="predicted"/>
<evidence type="ECO:0000256" key="1">
    <source>
        <dbReference type="SAM" id="MobiDB-lite"/>
    </source>
</evidence>